<feature type="transmembrane region" description="Helical" evidence="1">
    <location>
        <begin position="60"/>
        <end position="81"/>
    </location>
</feature>
<feature type="transmembrane region" description="Helical" evidence="1">
    <location>
        <begin position="12"/>
        <end position="30"/>
    </location>
</feature>
<reference evidence="3" key="1">
    <citation type="submission" date="2014-01" db="EMBL/GenBank/DDBJ databases">
        <title>Genomic and Proteomic Analysis of Broad Host Range Virulent Bacillus Group Phage BCP8-2 Leading To the Creation of New Genus within Myoviruses.</title>
        <authorList>
            <person name="Bandara N."/>
            <person name="Asare P.T."/>
            <person name="Kim K.P."/>
        </authorList>
    </citation>
    <scope>NUCLEOTIDE SEQUENCE [LARGE SCALE GENOMIC DNA]</scope>
</reference>
<dbReference type="EMBL" id="KJ081346">
    <property type="protein sequence ID" value="AHJ87185.1"/>
    <property type="molecule type" value="Genomic_DNA"/>
</dbReference>
<evidence type="ECO:0000313" key="3">
    <source>
        <dbReference type="Proteomes" id="UP000033014"/>
    </source>
</evidence>
<accession>A0A0E3D9J9</accession>
<dbReference type="Proteomes" id="UP000033014">
    <property type="component" value="Segment"/>
</dbReference>
<organism evidence="2 3">
    <name type="scientific">Bacillus phage BCP8-2</name>
    <dbReference type="NCBI Taxonomy" id="1129192"/>
    <lineage>
        <taxon>Viruses</taxon>
        <taxon>Duplodnaviria</taxon>
        <taxon>Heunggongvirae</taxon>
        <taxon>Uroviricota</taxon>
        <taxon>Caudoviricetes</taxon>
        <taxon>Herelleviridae</taxon>
        <taxon>Bastillevirinae</taxon>
        <taxon>Caeruleovirus</taxon>
        <taxon>Caeruleovirus BCP82</taxon>
    </lineage>
</organism>
<name>A0A0E3D9J9_9CAUD</name>
<gene>
    <name evidence="2" type="ORF">BCP8-2_147</name>
</gene>
<protein>
    <submittedName>
        <fullName evidence="2">Putative membrane protein</fullName>
    </submittedName>
</protein>
<keyword evidence="1" id="KW-0472">Membrane</keyword>
<evidence type="ECO:0000256" key="1">
    <source>
        <dbReference type="SAM" id="Phobius"/>
    </source>
</evidence>
<keyword evidence="1" id="KW-1133">Transmembrane helix</keyword>
<proteinExistence type="predicted"/>
<reference evidence="2 3" key="2">
    <citation type="journal article" date="2015" name="Arch. Virol.">
        <title>Complete genome sequence analysis and identification of putative metallo-beta-lactamase and SpoIIIE homologs in Bacillus cereus group phage BCP8-2, a new member of the proposed Bastille-like group.</title>
        <authorList>
            <person name="Asare P.T."/>
            <person name="Bandara N."/>
            <person name="Jeong T.Y."/>
            <person name="Ryu S."/>
            <person name="Klumpp J."/>
            <person name="Kim K.P."/>
        </authorList>
    </citation>
    <scope>NUCLEOTIDE SEQUENCE [LARGE SCALE GENOMIC DNA]</scope>
    <source>
        <strain evidence="2">BCP8-2</strain>
    </source>
</reference>
<feature type="transmembrane region" description="Helical" evidence="1">
    <location>
        <begin position="87"/>
        <end position="106"/>
    </location>
</feature>
<dbReference type="GeneID" id="24723411"/>
<sequence length="112" mass="12821">MGNSYSIFDKYVVPILISFIFMTGIYWLVAGEHIQGLMNILTSVYLVFQFIAHRTLYIPTWALVIMVILTLLMTASCGYLLYTGQYFGLFAYALVTAAGVMTMYKYRKEGKR</sequence>
<keyword evidence="3" id="KW-1185">Reference proteome</keyword>
<dbReference type="RefSeq" id="YP_009149708.1">
    <property type="nucleotide sequence ID" value="NC_027355.1"/>
</dbReference>
<keyword evidence="1" id="KW-0812">Transmembrane</keyword>
<dbReference type="KEGG" id="vg:24723411"/>
<evidence type="ECO:0000313" key="2">
    <source>
        <dbReference type="EMBL" id="AHJ87185.1"/>
    </source>
</evidence>